<reference evidence="1" key="2">
    <citation type="submission" date="2021-02" db="EMBL/GenBank/DDBJ databases">
        <authorList>
            <person name="Kimball J.A."/>
            <person name="Haas M.W."/>
            <person name="Macchietto M."/>
            <person name="Kono T."/>
            <person name="Duquette J."/>
            <person name="Shao M."/>
        </authorList>
    </citation>
    <scope>NUCLEOTIDE SEQUENCE</scope>
    <source>
        <tissue evidence="1">Fresh leaf tissue</tissue>
    </source>
</reference>
<evidence type="ECO:0000313" key="2">
    <source>
        <dbReference type="Proteomes" id="UP000729402"/>
    </source>
</evidence>
<comment type="caution">
    <text evidence="1">The sequence shown here is derived from an EMBL/GenBank/DDBJ whole genome shotgun (WGS) entry which is preliminary data.</text>
</comment>
<organism evidence="1 2">
    <name type="scientific">Zizania palustris</name>
    <name type="common">Northern wild rice</name>
    <dbReference type="NCBI Taxonomy" id="103762"/>
    <lineage>
        <taxon>Eukaryota</taxon>
        <taxon>Viridiplantae</taxon>
        <taxon>Streptophyta</taxon>
        <taxon>Embryophyta</taxon>
        <taxon>Tracheophyta</taxon>
        <taxon>Spermatophyta</taxon>
        <taxon>Magnoliopsida</taxon>
        <taxon>Liliopsida</taxon>
        <taxon>Poales</taxon>
        <taxon>Poaceae</taxon>
        <taxon>BOP clade</taxon>
        <taxon>Oryzoideae</taxon>
        <taxon>Oryzeae</taxon>
        <taxon>Zizaniinae</taxon>
        <taxon>Zizania</taxon>
    </lineage>
</organism>
<name>A0A8J6C5I3_ZIZPA</name>
<sequence>MEKMFARLRWMGAPTTSAPNVVVIMRMKTKEETGTTTSHDTDVHAPFGWARIGCKEDMDVQHSTARGRNNSAESGGYRRYSTNMPSIELADTLAVQVQDRTMDKQADADILYNKLEDFLAQVIVTLSQALLPTPPKKLGSLFKQQLSPSTVRVIKELVTLGGGQVVLNKPVDSHGASTSVQ</sequence>
<evidence type="ECO:0000313" key="1">
    <source>
        <dbReference type="EMBL" id="KAG8100153.1"/>
    </source>
</evidence>
<reference evidence="1" key="1">
    <citation type="journal article" date="2021" name="bioRxiv">
        <title>Whole Genome Assembly and Annotation of Northern Wild Rice, Zizania palustris L., Supports a Whole Genome Duplication in the Zizania Genus.</title>
        <authorList>
            <person name="Haas M."/>
            <person name="Kono T."/>
            <person name="Macchietto M."/>
            <person name="Millas R."/>
            <person name="McGilp L."/>
            <person name="Shao M."/>
            <person name="Duquette J."/>
            <person name="Hirsch C.N."/>
            <person name="Kimball J."/>
        </authorList>
    </citation>
    <scope>NUCLEOTIDE SEQUENCE</scope>
    <source>
        <tissue evidence="1">Fresh leaf tissue</tissue>
    </source>
</reference>
<accession>A0A8J6C5I3</accession>
<gene>
    <name evidence="1" type="ORF">GUJ93_ZPchr0013g34250</name>
</gene>
<dbReference type="Proteomes" id="UP000729402">
    <property type="component" value="Unassembled WGS sequence"/>
</dbReference>
<dbReference type="EMBL" id="JAAALK010000079">
    <property type="protein sequence ID" value="KAG8100153.1"/>
    <property type="molecule type" value="Genomic_DNA"/>
</dbReference>
<keyword evidence="2" id="KW-1185">Reference proteome</keyword>
<dbReference type="AlphaFoldDB" id="A0A8J6C5I3"/>
<proteinExistence type="predicted"/>
<protein>
    <submittedName>
        <fullName evidence="1">Uncharacterized protein</fullName>
    </submittedName>
</protein>